<dbReference type="PROSITE" id="PS50231">
    <property type="entry name" value="RICIN_B_LECTIN"/>
    <property type="match status" value="1"/>
</dbReference>
<dbReference type="Proteomes" id="UP001499942">
    <property type="component" value="Unassembled WGS sequence"/>
</dbReference>
<keyword evidence="3" id="KW-1185">Reference proteome</keyword>
<dbReference type="SUPFAM" id="SSF50370">
    <property type="entry name" value="Ricin B-like lectins"/>
    <property type="match status" value="1"/>
</dbReference>
<dbReference type="InterPro" id="IPR035992">
    <property type="entry name" value="Ricin_B-like_lectins"/>
</dbReference>
<protein>
    <recommendedName>
        <fullName evidence="4">XRE family transcriptional regulator</fullName>
    </recommendedName>
</protein>
<name>A0ABN3MQX6_9ACTN</name>
<dbReference type="EMBL" id="BAAASR010000024">
    <property type="protein sequence ID" value="GAA2506844.1"/>
    <property type="molecule type" value="Genomic_DNA"/>
</dbReference>
<dbReference type="Pfam" id="PF13560">
    <property type="entry name" value="HTH_31"/>
    <property type="match status" value="1"/>
</dbReference>
<feature type="compositionally biased region" description="Low complexity" evidence="1">
    <location>
        <begin position="137"/>
        <end position="156"/>
    </location>
</feature>
<accession>A0ABN3MQX6</accession>
<comment type="caution">
    <text evidence="2">The sequence shown here is derived from an EMBL/GenBank/DDBJ whole genome shotgun (WGS) entry which is preliminary data.</text>
</comment>
<evidence type="ECO:0008006" key="4">
    <source>
        <dbReference type="Google" id="ProtNLM"/>
    </source>
</evidence>
<dbReference type="CDD" id="cd00161">
    <property type="entry name" value="beta-trefoil_Ricin-like"/>
    <property type="match status" value="1"/>
</dbReference>
<proteinExistence type="predicted"/>
<feature type="region of interest" description="Disordered" evidence="1">
    <location>
        <begin position="1"/>
        <end position="33"/>
    </location>
</feature>
<dbReference type="Gene3D" id="2.80.10.50">
    <property type="match status" value="1"/>
</dbReference>
<reference evidence="2 3" key="1">
    <citation type="journal article" date="2019" name="Int. J. Syst. Evol. Microbiol.">
        <title>The Global Catalogue of Microorganisms (GCM) 10K type strain sequencing project: providing services to taxonomists for standard genome sequencing and annotation.</title>
        <authorList>
            <consortium name="The Broad Institute Genomics Platform"/>
            <consortium name="The Broad Institute Genome Sequencing Center for Infectious Disease"/>
            <person name="Wu L."/>
            <person name="Ma J."/>
        </authorList>
    </citation>
    <scope>NUCLEOTIDE SEQUENCE [LARGE SCALE GENOMIC DNA]</scope>
    <source>
        <strain evidence="2 3">JCM 5062</strain>
    </source>
</reference>
<sequence>MPPHSASARGMGVWEERPEGGRMADGEQAPDPRAVRDSAGFVARLQALMDWSGLTCGELAARAEAAGDVLPRSSVANMLAGSTVPGEDLLQAFVRACGAGPEALEHWLAVREELAVRGRHGGTGGQVLSWPGASQRAGPASAPGMAPAGEAAAAEAAGGGDGSGGRGGGGSGGGGASAASGASPWRRLAVPVPAVLALVVAAFTVVTFVRGDDPGHRVTGAGVTAPSAGPVRIRAVHSGLCLDERRGRESGRVYQVACGGAEVPRYSLVPLAGGLWRLHSDRPGAGTGCAGFPVEAAEQDGAPLVDQECGRRGPRETFRIETFAGPGGGHRIRSAHSGLCLEVRDGSSEPWTDVVQRPCDDTGAGQLFSFDRRRE</sequence>
<evidence type="ECO:0000313" key="2">
    <source>
        <dbReference type="EMBL" id="GAA2506844.1"/>
    </source>
</evidence>
<evidence type="ECO:0000256" key="1">
    <source>
        <dbReference type="SAM" id="MobiDB-lite"/>
    </source>
</evidence>
<feature type="compositionally biased region" description="Basic and acidic residues" evidence="1">
    <location>
        <begin position="14"/>
        <end position="25"/>
    </location>
</feature>
<gene>
    <name evidence="2" type="ORF">GCM10010393_44580</name>
</gene>
<organism evidence="2 3">
    <name type="scientific">Streptomyces gobitricini</name>
    <dbReference type="NCBI Taxonomy" id="68211"/>
    <lineage>
        <taxon>Bacteria</taxon>
        <taxon>Bacillati</taxon>
        <taxon>Actinomycetota</taxon>
        <taxon>Actinomycetes</taxon>
        <taxon>Kitasatosporales</taxon>
        <taxon>Streptomycetaceae</taxon>
        <taxon>Streptomyces</taxon>
    </lineage>
</organism>
<feature type="compositionally biased region" description="Gly residues" evidence="1">
    <location>
        <begin position="157"/>
        <end position="176"/>
    </location>
</feature>
<feature type="region of interest" description="Disordered" evidence="1">
    <location>
        <begin position="121"/>
        <end position="180"/>
    </location>
</feature>
<evidence type="ECO:0000313" key="3">
    <source>
        <dbReference type="Proteomes" id="UP001499942"/>
    </source>
</evidence>